<reference evidence="2 3" key="1">
    <citation type="submission" date="2019-01" db="EMBL/GenBank/DDBJ databases">
        <title>Sequencing the genomes of 1000 actinobacteria strains.</title>
        <authorList>
            <person name="Klenk H.-P."/>
        </authorList>
    </citation>
    <scope>NUCLEOTIDE SEQUENCE [LARGE SCALE GENOMIC DNA]</scope>
    <source>
        <strain evidence="2 3">DSM 43925</strain>
    </source>
</reference>
<feature type="compositionally biased region" description="Low complexity" evidence="1">
    <location>
        <begin position="52"/>
        <end position="78"/>
    </location>
</feature>
<name>A0A438M1H7_9ACTN</name>
<feature type="compositionally biased region" description="Low complexity" evidence="1">
    <location>
        <begin position="86"/>
        <end position="119"/>
    </location>
</feature>
<sequence length="194" mass="19317">MASWRGRARPVKIAVVLAGVANLVVAGILIGTTGFRATLDPVPDRAVDRTPRPAAALSRSPAATPVSSSPVPVTQAPSSPVPVPQAPLVSPTTPSPATTPVLAAPATSAPAATRSPAAPGEIRPQGAHVTRTRGARPRSDRPRVVRPRKTSVVTRHTSDSLVSGPTTPAASAGGTPTNSPQVSGDGAVEGNGAG</sequence>
<feature type="compositionally biased region" description="Low complexity" evidence="1">
    <location>
        <begin position="163"/>
        <end position="177"/>
    </location>
</feature>
<gene>
    <name evidence="2" type="ORF">EDD27_1963</name>
</gene>
<feature type="compositionally biased region" description="Polar residues" evidence="1">
    <location>
        <begin position="151"/>
        <end position="161"/>
    </location>
</feature>
<dbReference type="EMBL" id="SAUN01000001">
    <property type="protein sequence ID" value="RVX39602.1"/>
    <property type="molecule type" value="Genomic_DNA"/>
</dbReference>
<proteinExistence type="predicted"/>
<protein>
    <submittedName>
        <fullName evidence="2">Uncharacterized protein</fullName>
    </submittedName>
</protein>
<evidence type="ECO:0000313" key="3">
    <source>
        <dbReference type="Proteomes" id="UP000284824"/>
    </source>
</evidence>
<evidence type="ECO:0000313" key="2">
    <source>
        <dbReference type="EMBL" id="RVX39602.1"/>
    </source>
</evidence>
<evidence type="ECO:0000256" key="1">
    <source>
        <dbReference type="SAM" id="MobiDB-lite"/>
    </source>
</evidence>
<comment type="caution">
    <text evidence="2">The sequence shown here is derived from an EMBL/GenBank/DDBJ whole genome shotgun (WGS) entry which is preliminary data.</text>
</comment>
<feature type="compositionally biased region" description="Basic and acidic residues" evidence="1">
    <location>
        <begin position="42"/>
        <end position="51"/>
    </location>
</feature>
<accession>A0A438M1H7</accession>
<dbReference type="RefSeq" id="WP_127932091.1">
    <property type="nucleotide sequence ID" value="NZ_SAUN01000001.1"/>
</dbReference>
<organism evidence="2 3">
    <name type="scientific">Nonomuraea polychroma</name>
    <dbReference type="NCBI Taxonomy" id="46176"/>
    <lineage>
        <taxon>Bacteria</taxon>
        <taxon>Bacillati</taxon>
        <taxon>Actinomycetota</taxon>
        <taxon>Actinomycetes</taxon>
        <taxon>Streptosporangiales</taxon>
        <taxon>Streptosporangiaceae</taxon>
        <taxon>Nonomuraea</taxon>
    </lineage>
</organism>
<feature type="region of interest" description="Disordered" evidence="1">
    <location>
        <begin position="39"/>
        <end position="194"/>
    </location>
</feature>
<dbReference type="AlphaFoldDB" id="A0A438M1H7"/>
<keyword evidence="3" id="KW-1185">Reference proteome</keyword>
<dbReference type="Proteomes" id="UP000284824">
    <property type="component" value="Unassembled WGS sequence"/>
</dbReference>